<dbReference type="GO" id="GO:0006302">
    <property type="term" value="P:double-strand break repair"/>
    <property type="evidence" value="ECO:0007669"/>
    <property type="project" value="TreeGrafter"/>
</dbReference>
<evidence type="ECO:0000313" key="6">
    <source>
        <dbReference type="Proteomes" id="UP000268636"/>
    </source>
</evidence>
<comment type="caution">
    <text evidence="4">The sequence shown here is derived from an EMBL/GenBank/DDBJ whole genome shotgun (WGS) entry which is preliminary data.</text>
</comment>
<dbReference type="SUPFAM" id="SSF52540">
    <property type="entry name" value="P-loop containing nucleoside triphosphate hydrolases"/>
    <property type="match status" value="1"/>
</dbReference>
<gene>
    <name evidence="4" type="ORF">ALP42_03842</name>
    <name evidence="3" type="ORF">CC205_08275</name>
</gene>
<keyword evidence="1" id="KW-0175">Coiled coil</keyword>
<dbReference type="PANTHER" id="PTHR32182:SF0">
    <property type="entry name" value="DNA REPLICATION AND REPAIR PROTEIN RECF"/>
    <property type="match status" value="1"/>
</dbReference>
<feature type="domain" description="RecF/RecN/SMC N-terminal" evidence="2">
    <location>
        <begin position="86"/>
        <end position="712"/>
    </location>
</feature>
<dbReference type="EMBL" id="NIAY01000037">
    <property type="protein sequence ID" value="PAB35985.1"/>
    <property type="molecule type" value="Genomic_DNA"/>
</dbReference>
<dbReference type="PANTHER" id="PTHR32182">
    <property type="entry name" value="DNA REPLICATION AND REPAIR PROTEIN RECF"/>
    <property type="match status" value="1"/>
</dbReference>
<sequence>MTSALMDYQQFVRWIHSPENAASEDARRVANIVLQRFFDIAATSRQRNQRSNLLIDLMRESLATTLPTLPAIAPPPPNDGWQWNKLKHLKVGPFRGFRFPEPFDLHERITLFYGPNGSGKTSLCEALEFALLGAVDESGMKRIAVKRYLSNHHEGKYIPPELKAVTAQGQMIPVVADAEVYRFCFIEKNRIDAFSRIAAKPTVEKTELIAALFGMDQFNDFVGHFNDSMEGLLTLLASKQVELTAKRGALGRDHETVANEAAALAHQAQVESAYAASIQPGMTYSDLLAAIGSELNPGRLQQLDNQLNQPQAFIYGISSAELLQAYQAADAAQKVVLDVTAELAERTYDSSFQDLYNAVLGLQRVAGDQCPACDTPLAGEHQVVHNPYEKATAGLAGLQALKEIQGRHHLAIQARNEASEALRVKLSAFALRVGATEQSTHAVVRYLANPGVDPLRDWWTDGYRTDVSVPHLANQAVAYAHQLEQQDTQSALANAERSKLISERDRLNQARVDVGAHGASRQRLAQAVLEAKKRIAEFEQDNSELIKVAADEANAILRDRRINIAYDQYLVLLRSYRTQLPGTLMAGLNSLALELYNEFNVRDLDADKLAGLSLPVTGEGRIGLSFRGKPDVSVDALQILSEGHVRCLGLAILLAKALKIGAPVIVFDDAINAIDHEHRQGIRETIFESERFAGTQLLVTCHSNEFMKDVQNRVPSEHWTSYVFRHHNGNYQPRVLGNVAPQTYLLNARAAIDRGDARTALAESRQALEMLSDKLWRWLGKFDMGALSLKIAGPGAEPNLRGVCDAMFARLNKAPEFMHLDKPIVLQSLGFILGQPEQSLVWLYLNKGTHEEADRDDFDDALVEKIVGQLDALNGLRLKGR</sequence>
<dbReference type="EMBL" id="RBTN01000086">
    <property type="protein sequence ID" value="RMT79169.1"/>
    <property type="molecule type" value="Genomic_DNA"/>
</dbReference>
<evidence type="ECO:0000313" key="3">
    <source>
        <dbReference type="EMBL" id="PAB35985.1"/>
    </source>
</evidence>
<evidence type="ECO:0000313" key="4">
    <source>
        <dbReference type="EMBL" id="RMT79169.1"/>
    </source>
</evidence>
<dbReference type="InterPro" id="IPR003395">
    <property type="entry name" value="RecF/RecN/SMC_N"/>
</dbReference>
<dbReference type="RefSeq" id="WP_031598387.1">
    <property type="nucleotide sequence ID" value="NZ_LJQW01000059.1"/>
</dbReference>
<dbReference type="InterPro" id="IPR027417">
    <property type="entry name" value="P-loop_NTPase"/>
</dbReference>
<dbReference type="Proteomes" id="UP000268636">
    <property type="component" value="Unassembled WGS sequence"/>
</dbReference>
<reference evidence="3 5" key="1">
    <citation type="submission" date="2017-05" db="EMBL/GenBank/DDBJ databases">
        <title>Comparative genomic of Pseudomonas savastanoi pathovars.</title>
        <authorList>
            <person name="Pintado A."/>
            <person name="Moreno-Perez A."/>
            <person name="Caballo-Ponce E."/>
            <person name="Murillo J."/>
            <person name="Bardaji L."/>
            <person name="Cerboneschi M."/>
            <person name="Rodriguez-Palenzuela P."/>
            <person name="Ramos C."/>
            <person name="Tegli S."/>
        </authorList>
    </citation>
    <scope>NUCLEOTIDE SEQUENCE [LARGE SCALE GENOMIC DNA]</scope>
    <source>
        <strain evidence="3 5">ESC 23</strain>
    </source>
</reference>
<evidence type="ECO:0000259" key="2">
    <source>
        <dbReference type="Pfam" id="PF02463"/>
    </source>
</evidence>
<proteinExistence type="predicted"/>
<dbReference type="Proteomes" id="UP000216306">
    <property type="component" value="Unassembled WGS sequence"/>
</dbReference>
<evidence type="ECO:0000313" key="5">
    <source>
        <dbReference type="Proteomes" id="UP000216306"/>
    </source>
</evidence>
<dbReference type="GO" id="GO:0000731">
    <property type="term" value="P:DNA synthesis involved in DNA repair"/>
    <property type="evidence" value="ECO:0007669"/>
    <property type="project" value="TreeGrafter"/>
</dbReference>
<feature type="coiled-coil region" evidence="1">
    <location>
        <begin position="521"/>
        <end position="548"/>
    </location>
</feature>
<evidence type="ECO:0000256" key="1">
    <source>
        <dbReference type="SAM" id="Coils"/>
    </source>
</evidence>
<dbReference type="AlphaFoldDB" id="A0A0P9W7L2"/>
<reference evidence="4 6" key="2">
    <citation type="submission" date="2018-08" db="EMBL/GenBank/DDBJ databases">
        <title>Recombination of ecologically and evolutionarily significant loci maintains genetic cohesion in the Pseudomonas syringae species complex.</title>
        <authorList>
            <person name="Dillon M."/>
            <person name="Thakur S."/>
            <person name="Almeida R.N.D."/>
            <person name="Weir B.S."/>
            <person name="Guttman D.S."/>
        </authorList>
    </citation>
    <scope>NUCLEOTIDE SEQUENCE [LARGE SCALE GENOMIC DNA]</scope>
    <source>
        <strain evidence="4 6">ICMP 13786</strain>
    </source>
</reference>
<dbReference type="CDD" id="cd00267">
    <property type="entry name" value="ABC_ATPase"/>
    <property type="match status" value="1"/>
</dbReference>
<protein>
    <submittedName>
        <fullName evidence="3">Chromosome segregation protein SMC</fullName>
    </submittedName>
    <submittedName>
        <fullName evidence="4">SMC domain protein</fullName>
    </submittedName>
</protein>
<organism evidence="4 6">
    <name type="scientific">Pseudomonas savastanoi pv. nerii</name>
    <dbReference type="NCBI Taxonomy" id="360921"/>
    <lineage>
        <taxon>Bacteria</taxon>
        <taxon>Pseudomonadati</taxon>
        <taxon>Pseudomonadota</taxon>
        <taxon>Gammaproteobacteria</taxon>
        <taxon>Pseudomonadales</taxon>
        <taxon>Pseudomonadaceae</taxon>
        <taxon>Pseudomonas</taxon>
    </lineage>
</organism>
<dbReference type="Pfam" id="PF02463">
    <property type="entry name" value="SMC_N"/>
    <property type="match status" value="1"/>
</dbReference>
<accession>A0A0P9W7L2</accession>
<dbReference type="Gene3D" id="3.40.50.300">
    <property type="entry name" value="P-loop containing nucleotide triphosphate hydrolases"/>
    <property type="match status" value="2"/>
</dbReference>
<name>A0A0P9W7L2_PSESS</name>